<evidence type="ECO:0000313" key="2">
    <source>
        <dbReference type="EMBL" id="ORY28603.1"/>
    </source>
</evidence>
<dbReference type="Gene3D" id="3.90.550.20">
    <property type="match status" value="1"/>
</dbReference>
<dbReference type="PANTHER" id="PTHR12042:SF21">
    <property type="entry name" value="ALPHA1,4-GALACTOSYLTRANSFERASE 1-RELATED"/>
    <property type="match status" value="1"/>
</dbReference>
<dbReference type="Pfam" id="PF04488">
    <property type="entry name" value="Gly_transf_sug"/>
    <property type="match status" value="1"/>
</dbReference>
<dbReference type="EMBL" id="MCFC01000030">
    <property type="protein sequence ID" value="ORY28603.1"/>
    <property type="molecule type" value="Genomic_DNA"/>
</dbReference>
<dbReference type="AlphaFoldDB" id="A0A1Y2B1B7"/>
<comment type="similarity">
    <text evidence="1">Belongs to the glycosyltransferase 32 family.</text>
</comment>
<dbReference type="OrthoDB" id="409543at2759"/>
<dbReference type="InParanoid" id="A0A1Y2B1B7"/>
<dbReference type="GO" id="GO:0016758">
    <property type="term" value="F:hexosyltransferase activity"/>
    <property type="evidence" value="ECO:0007669"/>
    <property type="project" value="TreeGrafter"/>
</dbReference>
<sequence length="564" mass="63788">MTLDSLAHPSNAASGPSAILNIGDVPSPVILTPSPLINGYNQPPPGYGEATTSSASAYFPTARARRKSLSHIVTAPAPVSTSEDDPDDAYPLGGPPISISISKAKARKKSRGGSFSLPFHRRRRLSNATWNRWWGIGMSRGGGYTLRQYAVFACVIFGLWYAIHIWRSIYEIQVEFSIFSRKWISREIDTIQPLRGCFDPAHMSPSYNLTQHLAPKRQLLTPGISLRRGMSCYDFSSTVQPLTDIEPSHVTYHTYWRSDLIPFGQRQTATITGFLATQPLEHSKLILWTNGADVVSSNPYVKPYLEKWGEYIEVRQIDIPSLTRGTELEGILSAAGGGGLFDERAWVDGDAVRLLVLWHFGGVWMDMDQILTRDLHPLTEQEFVTQWDCYDKPYFSLNGALLHFHRHSPYLCEAFHIMASSPLPKPNTFTWGAHLYSKLHRRLLAGKVKPFTILPWCFTDPRNCRSDIRFPDPFSPDPDQWAGRSWDGRGEVGRSGRELLEEKVGYVWSLHLHNQWRREFPKDGWVERLLDGYRAKVDELERWARSTAGIGDDDDDNDNVGEDL</sequence>
<organism evidence="2 3">
    <name type="scientific">Naematelia encephala</name>
    <dbReference type="NCBI Taxonomy" id="71784"/>
    <lineage>
        <taxon>Eukaryota</taxon>
        <taxon>Fungi</taxon>
        <taxon>Dikarya</taxon>
        <taxon>Basidiomycota</taxon>
        <taxon>Agaricomycotina</taxon>
        <taxon>Tremellomycetes</taxon>
        <taxon>Tremellales</taxon>
        <taxon>Naemateliaceae</taxon>
        <taxon>Naematelia</taxon>
    </lineage>
</organism>
<dbReference type="STRING" id="71784.A0A1Y2B1B7"/>
<comment type="caution">
    <text evidence="2">The sequence shown here is derived from an EMBL/GenBank/DDBJ whole genome shotgun (WGS) entry which is preliminary data.</text>
</comment>
<dbReference type="PANTHER" id="PTHR12042">
    <property type="entry name" value="LACTOSYLCERAMIDE 4-ALPHA-GALACTOSYLTRANSFERASE ALPHA- 1,4-GALACTOSYLTRANSFERASE"/>
    <property type="match status" value="1"/>
</dbReference>
<dbReference type="GO" id="GO:0006688">
    <property type="term" value="P:glycosphingolipid biosynthetic process"/>
    <property type="evidence" value="ECO:0007669"/>
    <property type="project" value="TreeGrafter"/>
</dbReference>
<evidence type="ECO:0008006" key="4">
    <source>
        <dbReference type="Google" id="ProtNLM"/>
    </source>
</evidence>
<gene>
    <name evidence="2" type="ORF">BCR39DRAFT_468094</name>
</gene>
<reference evidence="2 3" key="1">
    <citation type="submission" date="2016-07" db="EMBL/GenBank/DDBJ databases">
        <title>Pervasive Adenine N6-methylation of Active Genes in Fungi.</title>
        <authorList>
            <consortium name="DOE Joint Genome Institute"/>
            <person name="Mondo S.J."/>
            <person name="Dannebaum R.O."/>
            <person name="Kuo R.C."/>
            <person name="Labutti K."/>
            <person name="Haridas S."/>
            <person name="Kuo A."/>
            <person name="Salamov A."/>
            <person name="Ahrendt S.R."/>
            <person name="Lipzen A."/>
            <person name="Sullivan W."/>
            <person name="Andreopoulos W.B."/>
            <person name="Clum A."/>
            <person name="Lindquist E."/>
            <person name="Daum C."/>
            <person name="Ramamoorthy G.K."/>
            <person name="Gryganskyi A."/>
            <person name="Culley D."/>
            <person name="Magnuson J.K."/>
            <person name="James T.Y."/>
            <person name="O'Malley M.A."/>
            <person name="Stajich J.E."/>
            <person name="Spatafora J.W."/>
            <person name="Visel A."/>
            <person name="Grigoriev I.V."/>
        </authorList>
    </citation>
    <scope>NUCLEOTIDE SEQUENCE [LARGE SCALE GENOMIC DNA]</scope>
    <source>
        <strain evidence="2 3">68-887.2</strain>
    </source>
</reference>
<dbReference type="InterPro" id="IPR029044">
    <property type="entry name" value="Nucleotide-diphossugar_trans"/>
</dbReference>
<dbReference type="GO" id="GO:0016020">
    <property type="term" value="C:membrane"/>
    <property type="evidence" value="ECO:0007669"/>
    <property type="project" value="GOC"/>
</dbReference>
<dbReference type="Proteomes" id="UP000193986">
    <property type="component" value="Unassembled WGS sequence"/>
</dbReference>
<name>A0A1Y2B1B7_9TREE</name>
<protein>
    <recommendedName>
        <fullName evidence="4">Glycosyltransferase family 32 protein</fullName>
    </recommendedName>
</protein>
<proteinExistence type="inferred from homology"/>
<evidence type="ECO:0000256" key="1">
    <source>
        <dbReference type="ARBA" id="ARBA00009003"/>
    </source>
</evidence>
<accession>A0A1Y2B1B7</accession>
<dbReference type="SUPFAM" id="SSF53448">
    <property type="entry name" value="Nucleotide-diphospho-sugar transferases"/>
    <property type="match status" value="1"/>
</dbReference>
<evidence type="ECO:0000313" key="3">
    <source>
        <dbReference type="Proteomes" id="UP000193986"/>
    </source>
</evidence>
<dbReference type="InterPro" id="IPR007577">
    <property type="entry name" value="GlycoTrfase_DXD_sugar-bd_CS"/>
</dbReference>
<dbReference type="InterPro" id="IPR051981">
    <property type="entry name" value="Glycosyltransf_32"/>
</dbReference>
<keyword evidence="3" id="KW-1185">Reference proteome</keyword>